<protein>
    <submittedName>
        <fullName evidence="2">Enoyl-CoA hydratase/isomerase family protein</fullName>
    </submittedName>
</protein>
<evidence type="ECO:0000313" key="2">
    <source>
        <dbReference type="EMBL" id="GAA2736714.1"/>
    </source>
</evidence>
<sequence>MTDLVSRTDRQGWTLLTLNRPDKLNALTVEMFRELRRHVVELRDDDGVGCVVIRGAGRCFSAGHDLSSIAEGEEVPSPGWHSETLRMLERLPKPVIAAVHGHCYTGALEVALAADLIIAADNARFGDTHAKWALTPVWGMSQRLPRRVGVATAKRLMFTAETIDADEAVRIGLAEYTVPYERFDAEIEALAGRITANSPFTHAAVKRLLEATDGRPLDAGLQWEVAESEGVGPDMHERIAAFTGRSQRGETR</sequence>
<dbReference type="RefSeq" id="WP_344456374.1">
    <property type="nucleotide sequence ID" value="NZ_BAAATZ010000033.1"/>
</dbReference>
<dbReference type="InterPro" id="IPR001753">
    <property type="entry name" value="Enoyl-CoA_hydra/iso"/>
</dbReference>
<comment type="caution">
    <text evidence="2">The sequence shown here is derived from an EMBL/GenBank/DDBJ whole genome shotgun (WGS) entry which is preliminary data.</text>
</comment>
<evidence type="ECO:0000313" key="3">
    <source>
        <dbReference type="Proteomes" id="UP001501842"/>
    </source>
</evidence>
<name>A0ABP6H4C1_9ACTN</name>
<dbReference type="SUPFAM" id="SSF52096">
    <property type="entry name" value="ClpP/crotonase"/>
    <property type="match status" value="1"/>
</dbReference>
<evidence type="ECO:0000256" key="1">
    <source>
        <dbReference type="ARBA" id="ARBA00005254"/>
    </source>
</evidence>
<organism evidence="2 3">
    <name type="scientific">Actinocorallia aurantiaca</name>
    <dbReference type="NCBI Taxonomy" id="46204"/>
    <lineage>
        <taxon>Bacteria</taxon>
        <taxon>Bacillati</taxon>
        <taxon>Actinomycetota</taxon>
        <taxon>Actinomycetes</taxon>
        <taxon>Streptosporangiales</taxon>
        <taxon>Thermomonosporaceae</taxon>
        <taxon>Actinocorallia</taxon>
    </lineage>
</organism>
<gene>
    <name evidence="2" type="ORF">GCM10010439_64500</name>
</gene>
<dbReference type="PANTHER" id="PTHR43802:SF1">
    <property type="entry name" value="IP11341P-RELATED"/>
    <property type="match status" value="1"/>
</dbReference>
<dbReference type="EMBL" id="BAAATZ010000033">
    <property type="protein sequence ID" value="GAA2736714.1"/>
    <property type="molecule type" value="Genomic_DNA"/>
</dbReference>
<dbReference type="Gene3D" id="3.90.226.10">
    <property type="entry name" value="2-enoyl-CoA Hydratase, Chain A, domain 1"/>
    <property type="match status" value="1"/>
</dbReference>
<comment type="similarity">
    <text evidence="1">Belongs to the enoyl-CoA hydratase/isomerase family.</text>
</comment>
<dbReference type="Pfam" id="PF00378">
    <property type="entry name" value="ECH_1"/>
    <property type="match status" value="1"/>
</dbReference>
<dbReference type="Proteomes" id="UP001501842">
    <property type="component" value="Unassembled WGS sequence"/>
</dbReference>
<dbReference type="CDD" id="cd06558">
    <property type="entry name" value="crotonase-like"/>
    <property type="match status" value="1"/>
</dbReference>
<dbReference type="PANTHER" id="PTHR43802">
    <property type="entry name" value="ENOYL-COA HYDRATASE"/>
    <property type="match status" value="1"/>
</dbReference>
<reference evidence="3" key="1">
    <citation type="journal article" date="2019" name="Int. J. Syst. Evol. Microbiol.">
        <title>The Global Catalogue of Microorganisms (GCM) 10K type strain sequencing project: providing services to taxonomists for standard genome sequencing and annotation.</title>
        <authorList>
            <consortium name="The Broad Institute Genomics Platform"/>
            <consortium name="The Broad Institute Genome Sequencing Center for Infectious Disease"/>
            <person name="Wu L."/>
            <person name="Ma J."/>
        </authorList>
    </citation>
    <scope>NUCLEOTIDE SEQUENCE [LARGE SCALE GENOMIC DNA]</scope>
    <source>
        <strain evidence="3">JCM 8201</strain>
    </source>
</reference>
<keyword evidence="3" id="KW-1185">Reference proteome</keyword>
<dbReference type="InterPro" id="IPR029045">
    <property type="entry name" value="ClpP/crotonase-like_dom_sf"/>
</dbReference>
<proteinExistence type="inferred from homology"/>
<accession>A0ABP6H4C1</accession>